<name>A0A162FIP9_9EURY</name>
<evidence type="ECO:0000313" key="2">
    <source>
        <dbReference type="Proteomes" id="UP000077245"/>
    </source>
</evidence>
<dbReference type="OrthoDB" id="73490at2157"/>
<reference evidence="1 2" key="1">
    <citation type="submission" date="2016-04" db="EMBL/GenBank/DDBJ databases">
        <title>Genome sequence of Methanobrevibacter curvatus DSM 11111.</title>
        <authorList>
            <person name="Poehlein A."/>
            <person name="Seedorf H."/>
            <person name="Daniel R."/>
        </authorList>
    </citation>
    <scope>NUCLEOTIDE SEQUENCE [LARGE SCALE GENOMIC DNA]</scope>
    <source>
        <strain evidence="1 2">DSM 11111</strain>
    </source>
</reference>
<gene>
    <name evidence="1" type="ORF">MBCUR_17370</name>
</gene>
<organism evidence="1 2">
    <name type="scientific">Methanobrevibacter curvatus</name>
    <dbReference type="NCBI Taxonomy" id="49547"/>
    <lineage>
        <taxon>Archaea</taxon>
        <taxon>Methanobacteriati</taxon>
        <taxon>Methanobacteriota</taxon>
        <taxon>Methanomada group</taxon>
        <taxon>Methanobacteria</taxon>
        <taxon>Methanobacteriales</taxon>
        <taxon>Methanobacteriaceae</taxon>
        <taxon>Methanobrevibacter</taxon>
    </lineage>
</organism>
<dbReference type="AlphaFoldDB" id="A0A162FIP9"/>
<keyword evidence="2" id="KW-1185">Reference proteome</keyword>
<dbReference type="Proteomes" id="UP000077245">
    <property type="component" value="Unassembled WGS sequence"/>
</dbReference>
<evidence type="ECO:0000313" key="1">
    <source>
        <dbReference type="EMBL" id="KZX10580.1"/>
    </source>
</evidence>
<dbReference type="PATRIC" id="fig|49547.3.peg.1840"/>
<comment type="caution">
    <text evidence="1">The sequence shown here is derived from an EMBL/GenBank/DDBJ whole genome shotgun (WGS) entry which is preliminary data.</text>
</comment>
<accession>A0A162FIP9</accession>
<dbReference type="RefSeq" id="WP_067092510.1">
    <property type="nucleotide sequence ID" value="NZ_LWMV01000210.1"/>
</dbReference>
<protein>
    <submittedName>
        <fullName evidence="1">Uncharacterized protein</fullName>
    </submittedName>
</protein>
<proteinExistence type="predicted"/>
<dbReference type="EMBL" id="LWMV01000210">
    <property type="protein sequence ID" value="KZX10580.1"/>
    <property type="molecule type" value="Genomic_DNA"/>
</dbReference>
<sequence length="94" mass="11183">MVFEIKHGLIKRDSLDESFELYDKNGYFEDDEVLVAIDTDTLISIQILIHTISENKFKKWNKIKKTKEIEDISSLFLKLGYKREDVIKFLKQLE</sequence>